<dbReference type="InterPro" id="IPR037294">
    <property type="entry name" value="ABC_BtuC-like"/>
</dbReference>
<feature type="transmembrane region" description="Helical" evidence="8">
    <location>
        <begin position="75"/>
        <end position="98"/>
    </location>
</feature>
<dbReference type="Proteomes" id="UP000254634">
    <property type="component" value="Unassembled WGS sequence"/>
</dbReference>
<dbReference type="SUPFAM" id="SSF81345">
    <property type="entry name" value="ABC transporter involved in vitamin B12 uptake, BtuC"/>
    <property type="match status" value="1"/>
</dbReference>
<dbReference type="GO" id="GO:0033214">
    <property type="term" value="P:siderophore-iron import into cell"/>
    <property type="evidence" value="ECO:0007669"/>
    <property type="project" value="TreeGrafter"/>
</dbReference>
<dbReference type="STRING" id="1123307.GCA_000380065_00251"/>
<keyword evidence="4" id="KW-1003">Cell membrane</keyword>
<feature type="transmembrane region" description="Helical" evidence="8">
    <location>
        <begin position="44"/>
        <end position="63"/>
    </location>
</feature>
<dbReference type="Gene3D" id="1.10.3470.10">
    <property type="entry name" value="ABC transporter involved in vitamin B12 uptake, BtuC"/>
    <property type="match status" value="1"/>
</dbReference>
<dbReference type="PANTHER" id="PTHR30472:SF19">
    <property type="entry name" value="PETROBACTIN IMPORT SYSTEM PERMEASE PROTEIN YCLO"/>
    <property type="match status" value="1"/>
</dbReference>
<evidence type="ECO:0000313" key="10">
    <source>
        <dbReference type="Proteomes" id="UP000254634"/>
    </source>
</evidence>
<organism evidence="9 10">
    <name type="scientific">Streptococcus massiliensis</name>
    <dbReference type="NCBI Taxonomy" id="313439"/>
    <lineage>
        <taxon>Bacteria</taxon>
        <taxon>Bacillati</taxon>
        <taxon>Bacillota</taxon>
        <taxon>Bacilli</taxon>
        <taxon>Lactobacillales</taxon>
        <taxon>Streptococcaceae</taxon>
        <taxon>Streptococcus</taxon>
    </lineage>
</organism>
<evidence type="ECO:0000256" key="7">
    <source>
        <dbReference type="ARBA" id="ARBA00023136"/>
    </source>
</evidence>
<keyword evidence="3" id="KW-0813">Transport</keyword>
<dbReference type="InterPro" id="IPR000522">
    <property type="entry name" value="ABC_transptr_permease_BtuC"/>
</dbReference>
<evidence type="ECO:0000256" key="8">
    <source>
        <dbReference type="SAM" id="Phobius"/>
    </source>
</evidence>
<keyword evidence="5 8" id="KW-0812">Transmembrane</keyword>
<feature type="transmembrane region" description="Helical" evidence="8">
    <location>
        <begin position="267"/>
        <end position="284"/>
    </location>
</feature>
<feature type="transmembrane region" description="Helical" evidence="8">
    <location>
        <begin position="296"/>
        <end position="315"/>
    </location>
</feature>
<protein>
    <submittedName>
        <fullName evidence="9">Putative ABC transporter permease</fullName>
    </submittedName>
</protein>
<keyword evidence="10" id="KW-1185">Reference proteome</keyword>
<gene>
    <name evidence="9" type="primary">fatC</name>
    <name evidence="9" type="ORF">NCTC13765_00243</name>
</gene>
<evidence type="ECO:0000256" key="1">
    <source>
        <dbReference type="ARBA" id="ARBA00004651"/>
    </source>
</evidence>
<evidence type="ECO:0000256" key="6">
    <source>
        <dbReference type="ARBA" id="ARBA00022989"/>
    </source>
</evidence>
<feature type="transmembrane region" description="Helical" evidence="8">
    <location>
        <begin position="178"/>
        <end position="198"/>
    </location>
</feature>
<dbReference type="EMBL" id="UHFR01000005">
    <property type="protein sequence ID" value="SUN75803.1"/>
    <property type="molecule type" value="Genomic_DNA"/>
</dbReference>
<evidence type="ECO:0000256" key="5">
    <source>
        <dbReference type="ARBA" id="ARBA00022692"/>
    </source>
</evidence>
<accession>A0A380KV61</accession>
<evidence type="ECO:0000256" key="3">
    <source>
        <dbReference type="ARBA" id="ARBA00022448"/>
    </source>
</evidence>
<keyword evidence="7 8" id="KW-0472">Membrane</keyword>
<feature type="transmembrane region" description="Helical" evidence="8">
    <location>
        <begin position="228"/>
        <end position="261"/>
    </location>
</feature>
<evidence type="ECO:0000256" key="4">
    <source>
        <dbReference type="ARBA" id="ARBA00022475"/>
    </source>
</evidence>
<dbReference type="GO" id="GO:0022857">
    <property type="term" value="F:transmembrane transporter activity"/>
    <property type="evidence" value="ECO:0007669"/>
    <property type="project" value="InterPro"/>
</dbReference>
<proteinExistence type="inferred from homology"/>
<feature type="transmembrane region" description="Helical" evidence="8">
    <location>
        <begin position="12"/>
        <end position="29"/>
    </location>
</feature>
<sequence length="323" mass="36714">MPKIKPATRIWILGLIFLSILAVCFYFFLSKTPLTPYSLKLRSWKLVAYILVAVASSFATISFQTITENRFLTPSVLGLESFYVLLQSLYFFIAARFLGETIPALGQFILILSLLAFFFLLLQPVIKKLLKQGFVLILLICMTVATLFRSVSTFLQVLMDPNEYDKLQGRLFASFQRINTSILLLALPIILLAVVYLWRKNAILNAFHLDKETAQVLGIEVEKEQKRILWAIVLLTGTTTALVGPMMFFGFLIANLTYILVAEYQHRTLFIVASLLGFVSLLFGQMIVERVFRLQVSVSSVIELLGGLFFFYLLYQKARANQT</sequence>
<name>A0A380KV61_9STRE</name>
<keyword evidence="6 8" id="KW-1133">Transmembrane helix</keyword>
<evidence type="ECO:0000313" key="9">
    <source>
        <dbReference type="EMBL" id="SUN75803.1"/>
    </source>
</evidence>
<dbReference type="Pfam" id="PF01032">
    <property type="entry name" value="FecCD"/>
    <property type="match status" value="1"/>
</dbReference>
<feature type="transmembrane region" description="Helical" evidence="8">
    <location>
        <begin position="104"/>
        <end position="122"/>
    </location>
</feature>
<dbReference type="AlphaFoldDB" id="A0A380KV61"/>
<dbReference type="PANTHER" id="PTHR30472">
    <property type="entry name" value="FERRIC ENTEROBACTIN TRANSPORT SYSTEM PERMEASE PROTEIN"/>
    <property type="match status" value="1"/>
</dbReference>
<dbReference type="OrthoDB" id="9796260at2"/>
<comment type="subcellular location">
    <subcellularLocation>
        <location evidence="1">Cell membrane</location>
        <topology evidence="1">Multi-pass membrane protein</topology>
    </subcellularLocation>
</comment>
<dbReference type="GO" id="GO:0005886">
    <property type="term" value="C:plasma membrane"/>
    <property type="evidence" value="ECO:0007669"/>
    <property type="project" value="UniProtKB-SubCell"/>
</dbReference>
<reference evidence="9" key="1">
    <citation type="submission" date="2018-06" db="EMBL/GenBank/DDBJ databases">
        <authorList>
            <consortium name="Pathogen Informatics"/>
            <person name="Doyle S."/>
        </authorList>
    </citation>
    <scope>NUCLEOTIDE SEQUENCE [LARGE SCALE GENOMIC DNA]</scope>
    <source>
        <strain evidence="9">NCTC13765</strain>
    </source>
</reference>
<comment type="similarity">
    <text evidence="2">Belongs to the binding-protein-dependent transport system permease family. FecCD subfamily.</text>
</comment>
<evidence type="ECO:0000256" key="2">
    <source>
        <dbReference type="ARBA" id="ARBA00007935"/>
    </source>
</evidence>
<feature type="transmembrane region" description="Helical" evidence="8">
    <location>
        <begin position="134"/>
        <end position="158"/>
    </location>
</feature>
<dbReference type="RefSeq" id="WP_018370936.1">
    <property type="nucleotide sequence ID" value="NZ_UHFR01000005.1"/>
</dbReference>